<evidence type="ECO:0000313" key="3">
    <source>
        <dbReference type="EMBL" id="KAI7757547.1"/>
    </source>
</evidence>
<gene>
    <name evidence="3" type="ORF">M8C21_032786</name>
</gene>
<sequence>MGGCSSTHVRTIKPRKSLRLRSKKIPRPNKLKRNKKKKDTNAGGDSVAVTDTTVPCHDSASSDADEPWFDSASSIEDSESDDDFTTVNGDDDPNRDDEMSIFFLDDMDVNKENRPPKVRLEQINQFSIFGSQGYDGDSSPTNKLGRSYSSYNCDIDDKNQAQILNPQLFHSASFHDNITNTSNSGSQNLTGKPTVIKLALKRTDPDPIGIRATEKFFYRPRAGFLIPCCTDEKPTPGCWSAIDPSNFTLRSENYFKDKSKKPAPSYCPYTPFGVDLFVCPKKIDHIAKYLELPRLKGDGKLPPLLIINIQLPSYAAQMFLSDSDGEGVSLVLYFKLSETYEKDTSAHFQQSIKSLMEDDMEKVKGFRKETMVAFRERLKIMVGVVNPDDLVSNSTERKLLHGYNEKPVLSRPQHNFFRAQKPEELPEKVLCCLRLNKIDFVNRGQIPTLVAGSP</sequence>
<evidence type="ECO:0000256" key="1">
    <source>
        <dbReference type="SAM" id="MobiDB-lite"/>
    </source>
</evidence>
<feature type="region of interest" description="Disordered" evidence="1">
    <location>
        <begin position="1"/>
        <end position="98"/>
    </location>
</feature>
<comment type="caution">
    <text evidence="3">The sequence shown here is derived from an EMBL/GenBank/DDBJ whole genome shotgun (WGS) entry which is preliminary data.</text>
</comment>
<name>A0AAD5DD68_AMBAR</name>
<proteinExistence type="predicted"/>
<evidence type="ECO:0000313" key="4">
    <source>
        <dbReference type="Proteomes" id="UP001206925"/>
    </source>
</evidence>
<feature type="compositionally biased region" description="Acidic residues" evidence="1">
    <location>
        <begin position="76"/>
        <end position="95"/>
    </location>
</feature>
<organism evidence="3 4">
    <name type="scientific">Ambrosia artemisiifolia</name>
    <name type="common">Common ragweed</name>
    <dbReference type="NCBI Taxonomy" id="4212"/>
    <lineage>
        <taxon>Eukaryota</taxon>
        <taxon>Viridiplantae</taxon>
        <taxon>Streptophyta</taxon>
        <taxon>Embryophyta</taxon>
        <taxon>Tracheophyta</taxon>
        <taxon>Spermatophyta</taxon>
        <taxon>Magnoliopsida</taxon>
        <taxon>eudicotyledons</taxon>
        <taxon>Gunneridae</taxon>
        <taxon>Pentapetalae</taxon>
        <taxon>asterids</taxon>
        <taxon>campanulids</taxon>
        <taxon>Asterales</taxon>
        <taxon>Asteraceae</taxon>
        <taxon>Asteroideae</taxon>
        <taxon>Heliantheae alliance</taxon>
        <taxon>Heliantheae</taxon>
        <taxon>Ambrosia</taxon>
    </lineage>
</organism>
<evidence type="ECO:0000259" key="2">
    <source>
        <dbReference type="Pfam" id="PF07059"/>
    </source>
</evidence>
<feature type="domain" description="Protein ENHANCED DISEASE RESISTANCE 2 C-terminal" evidence="2">
    <location>
        <begin position="239"/>
        <end position="417"/>
    </location>
</feature>
<dbReference type="EMBL" id="JAMZMK010000103">
    <property type="protein sequence ID" value="KAI7757547.1"/>
    <property type="molecule type" value="Genomic_DNA"/>
</dbReference>
<keyword evidence="4" id="KW-1185">Reference proteome</keyword>
<dbReference type="Pfam" id="PF07059">
    <property type="entry name" value="EDR2_C"/>
    <property type="match status" value="1"/>
</dbReference>
<dbReference type="Proteomes" id="UP001206925">
    <property type="component" value="Unassembled WGS sequence"/>
</dbReference>
<protein>
    <recommendedName>
        <fullName evidence="2">Protein ENHANCED DISEASE RESISTANCE 2 C-terminal domain-containing protein</fullName>
    </recommendedName>
</protein>
<dbReference type="InterPro" id="IPR009769">
    <property type="entry name" value="EDR2_C"/>
</dbReference>
<reference evidence="3" key="1">
    <citation type="submission" date="2022-06" db="EMBL/GenBank/DDBJ databases">
        <title>Uncovering the hologenomic basis of an extraordinary plant invasion.</title>
        <authorList>
            <person name="Bieker V.C."/>
            <person name="Martin M.D."/>
            <person name="Gilbert T."/>
            <person name="Hodgins K."/>
            <person name="Battlay P."/>
            <person name="Petersen B."/>
            <person name="Wilson J."/>
        </authorList>
    </citation>
    <scope>NUCLEOTIDE SEQUENCE</scope>
    <source>
        <strain evidence="3">AA19_3_7</strain>
        <tissue evidence="3">Leaf</tissue>
    </source>
</reference>
<dbReference type="AlphaFoldDB" id="A0AAD5DD68"/>
<dbReference type="PANTHER" id="PTHR31558">
    <property type="entry name" value="CW14 PROTEIN"/>
    <property type="match status" value="1"/>
</dbReference>
<accession>A0AAD5DD68</accession>
<dbReference type="PANTHER" id="PTHR31558:SF31">
    <property type="entry name" value="PROTEIN ENHANCED DISEASE RESISTANCE 2 C-TERMINAL DOMAIN-CONTAINING PROTEIN"/>
    <property type="match status" value="1"/>
</dbReference>
<feature type="compositionally biased region" description="Basic residues" evidence="1">
    <location>
        <begin position="10"/>
        <end position="38"/>
    </location>
</feature>